<keyword evidence="2" id="KW-1185">Reference proteome</keyword>
<gene>
    <name evidence="1" type="ORF">HCN50_07250</name>
</gene>
<evidence type="ECO:0000313" key="2">
    <source>
        <dbReference type="Proteomes" id="UP000528734"/>
    </source>
</evidence>
<proteinExistence type="predicted"/>
<sequence length="316" mass="35618">MRRLFFAFLVFALTGGCSIRPLPQDVAGAKYDTWDIVRRIRCEMREAIITYIDRALVARNLGHIPPFGQRRPGLFKEMYDQRDKLGPDMKKVIERYDGALITYDFTFDITENNNLLATANVGKAITRGTFGISLTGENNRERHNTRTFRISDNFIKLVVEKDEQDFCVKWDIRKQDVYAANYIYPITGNLNLAEMTGTFLDLNQSGNLTGKDNTPPALSDNIQFVTRFSGSINPAFEISPLGSNFEVARAGITATGIREDKHSVIIVLTLPPENTSKAVARNSQIEIAEEHIARQRVIKQNSDLGDIARELRGVGR</sequence>
<dbReference type="EMBL" id="JAAVLW010000002">
    <property type="protein sequence ID" value="NOJ46043.1"/>
    <property type="molecule type" value="Genomic_DNA"/>
</dbReference>
<evidence type="ECO:0000313" key="1">
    <source>
        <dbReference type="EMBL" id="NOJ46043.1"/>
    </source>
</evidence>
<dbReference type="RefSeq" id="WP_171708917.1">
    <property type="nucleotide sequence ID" value="NZ_JAAVLW010000002.1"/>
</dbReference>
<dbReference type="AlphaFoldDB" id="A0A7Y4H260"/>
<reference evidence="1 2" key="1">
    <citation type="submission" date="2020-03" db="EMBL/GenBank/DDBJ databases">
        <title>Bradyrhizobium diversity isolated from nodules of Muelleranthus trifoliolatus.</title>
        <authorList>
            <person name="Klepa M."/>
            <person name="Helene L."/>
            <person name="Hungria M."/>
        </authorList>
    </citation>
    <scope>NUCLEOTIDE SEQUENCE [LARGE SCALE GENOMIC DNA]</scope>
    <source>
        <strain evidence="1 2">WSM 1744</strain>
    </source>
</reference>
<dbReference type="PROSITE" id="PS51257">
    <property type="entry name" value="PROKAR_LIPOPROTEIN"/>
    <property type="match status" value="1"/>
</dbReference>
<evidence type="ECO:0008006" key="3">
    <source>
        <dbReference type="Google" id="ProtNLM"/>
    </source>
</evidence>
<organism evidence="1 2">
    <name type="scientific">Bradyrhizobium archetypum</name>
    <dbReference type="NCBI Taxonomy" id="2721160"/>
    <lineage>
        <taxon>Bacteria</taxon>
        <taxon>Pseudomonadati</taxon>
        <taxon>Pseudomonadota</taxon>
        <taxon>Alphaproteobacteria</taxon>
        <taxon>Hyphomicrobiales</taxon>
        <taxon>Nitrobacteraceae</taxon>
        <taxon>Bradyrhizobium</taxon>
    </lineage>
</organism>
<accession>A0A7Y4H260</accession>
<name>A0A7Y4H260_9BRAD</name>
<protein>
    <recommendedName>
        <fullName evidence="3">Lipoprotein</fullName>
    </recommendedName>
</protein>
<comment type="caution">
    <text evidence="1">The sequence shown here is derived from an EMBL/GenBank/DDBJ whole genome shotgun (WGS) entry which is preliminary data.</text>
</comment>
<dbReference type="Proteomes" id="UP000528734">
    <property type="component" value="Unassembled WGS sequence"/>
</dbReference>